<evidence type="ECO:0000313" key="3">
    <source>
        <dbReference type="Proteomes" id="UP000624325"/>
    </source>
</evidence>
<proteinExistence type="predicted"/>
<evidence type="ECO:0000313" key="2">
    <source>
        <dbReference type="EMBL" id="GIF54098.1"/>
    </source>
</evidence>
<comment type="caution">
    <text evidence="2">The sequence shown here is derived from an EMBL/GenBank/DDBJ whole genome shotgun (WGS) entry which is preliminary data.</text>
</comment>
<protein>
    <submittedName>
        <fullName evidence="2">Uncharacterized protein</fullName>
    </submittedName>
</protein>
<dbReference type="EMBL" id="BONC01000001">
    <property type="protein sequence ID" value="GIF54098.1"/>
    <property type="molecule type" value="Genomic_DNA"/>
</dbReference>
<gene>
    <name evidence="2" type="ORF">Air01nite_01930</name>
</gene>
<keyword evidence="3" id="KW-1185">Reference proteome</keyword>
<reference evidence="2 3" key="1">
    <citation type="submission" date="2021-01" db="EMBL/GenBank/DDBJ databases">
        <title>Whole genome shotgun sequence of Asanoa iriomotensis NBRC 100142.</title>
        <authorList>
            <person name="Komaki H."/>
            <person name="Tamura T."/>
        </authorList>
    </citation>
    <scope>NUCLEOTIDE SEQUENCE [LARGE SCALE GENOMIC DNA]</scope>
    <source>
        <strain evidence="2 3">NBRC 100142</strain>
    </source>
</reference>
<name>A0ABQ4BU95_9ACTN</name>
<evidence type="ECO:0000256" key="1">
    <source>
        <dbReference type="SAM" id="MobiDB-lite"/>
    </source>
</evidence>
<dbReference type="Proteomes" id="UP000624325">
    <property type="component" value="Unassembled WGS sequence"/>
</dbReference>
<organism evidence="2 3">
    <name type="scientific">Asanoa iriomotensis</name>
    <dbReference type="NCBI Taxonomy" id="234613"/>
    <lineage>
        <taxon>Bacteria</taxon>
        <taxon>Bacillati</taxon>
        <taxon>Actinomycetota</taxon>
        <taxon>Actinomycetes</taxon>
        <taxon>Micromonosporales</taxon>
        <taxon>Micromonosporaceae</taxon>
        <taxon>Asanoa</taxon>
    </lineage>
</organism>
<accession>A0ABQ4BU95</accession>
<feature type="region of interest" description="Disordered" evidence="1">
    <location>
        <begin position="1"/>
        <end position="99"/>
    </location>
</feature>
<sequence>MTAMMPASQITTATTRPEIRHPQPQPRNHRSAEPPSRPPNPSAVNRTLPRGPPPRTRATHRRRSTNRTEPWSPTVDPTDHYRASHKTRPIGQPSAVVAG</sequence>